<evidence type="ECO:0008006" key="3">
    <source>
        <dbReference type="Google" id="ProtNLM"/>
    </source>
</evidence>
<dbReference type="Gene3D" id="3.15.30.10">
    <property type="entry name" value="putative capsid protein of prophage domain like"/>
    <property type="match status" value="1"/>
</dbReference>
<proteinExistence type="inferred from homology"/>
<evidence type="ECO:0000313" key="2">
    <source>
        <dbReference type="Proteomes" id="UP000011864"/>
    </source>
</evidence>
<dbReference type="KEGG" id="gps:C427_2425"/>
<sequence length="311" mass="34454">MSFNALNTSTMLDIVKTVGKFDPFFLTLFFPSVITSEDESIHFDHISEDVVMAPFVSPVVAGKVHKERGGTMKSFKPAYVKPKNTVKPGQMLKRRPGETYLGDLSPAQRKQAAITDYLMRQDKSITYREEWMAAQAVLTGSVTVKGEDYPEQVVDFARSAANNITLVGAAKWDTVDPATYDPTDDLTTWAANATGAINVFVMGKGTWTKFSSFTAVKEKLDTRRGSSSEMETATKDLGMVTSFKGYFGDVQIWVYTGQYTDPETNEKSYYMPANNLLMGNTAYDGVRAYGAIQDVDAMVSTSRWPKKLDST</sequence>
<organism evidence="1 2">
    <name type="scientific">Paraglaciecola psychrophila 170</name>
    <dbReference type="NCBI Taxonomy" id="1129794"/>
    <lineage>
        <taxon>Bacteria</taxon>
        <taxon>Pseudomonadati</taxon>
        <taxon>Pseudomonadota</taxon>
        <taxon>Gammaproteobacteria</taxon>
        <taxon>Alteromonadales</taxon>
        <taxon>Alteromonadaceae</taxon>
        <taxon>Paraglaciecola</taxon>
    </lineage>
</organism>
<dbReference type="Pfam" id="PF03864">
    <property type="entry name" value="Phage_cap_E"/>
    <property type="match status" value="1"/>
</dbReference>
<accession>M4RQR5</accession>
<name>M4RQR5_9ALTE</name>
<protein>
    <recommendedName>
        <fullName evidence="3">Major capsid protein</fullName>
    </recommendedName>
</protein>
<dbReference type="Gene3D" id="3.30.1930.10">
    <property type="entry name" value="capsid protein of prophage domain"/>
    <property type="match status" value="1"/>
</dbReference>
<dbReference type="PATRIC" id="fig|1129794.4.peg.2405"/>
<dbReference type="Proteomes" id="UP000011864">
    <property type="component" value="Chromosome"/>
</dbReference>
<dbReference type="EMBL" id="CP003837">
    <property type="protein sequence ID" value="AGH44534.1"/>
    <property type="molecule type" value="Genomic_DNA"/>
</dbReference>
<dbReference type="RefSeq" id="WP_015430773.1">
    <property type="nucleotide sequence ID" value="NC_020514.1"/>
</dbReference>
<dbReference type="InterPro" id="IPR005564">
    <property type="entry name" value="Major_capsid_GpE"/>
</dbReference>
<dbReference type="eggNOG" id="ENOG502Z8WK">
    <property type="taxonomic scope" value="Bacteria"/>
</dbReference>
<dbReference type="HAMAP" id="MF_04133">
    <property type="entry name" value="CAPSID_LAMBDA"/>
    <property type="match status" value="1"/>
</dbReference>
<dbReference type="AlphaFoldDB" id="M4RQR5"/>
<dbReference type="HOGENOM" id="CLU_065950_2_0_6"/>
<dbReference type="STRING" id="1129794.C427_2425"/>
<reference evidence="1 2" key="1">
    <citation type="journal article" date="2013" name="Genome Announc.">
        <title>Complete Genome Sequence of Glaciecola psychrophila Strain 170T.</title>
        <authorList>
            <person name="Yin J."/>
            <person name="Chen J."/>
            <person name="Liu G."/>
            <person name="Yu Y."/>
            <person name="Song L."/>
            <person name="Wang X."/>
            <person name="Qu X."/>
        </authorList>
    </citation>
    <scope>NUCLEOTIDE SEQUENCE [LARGE SCALE GENOMIC DNA]</scope>
    <source>
        <strain evidence="1 2">170</strain>
    </source>
</reference>
<evidence type="ECO:0000313" key="1">
    <source>
        <dbReference type="EMBL" id="AGH44534.1"/>
    </source>
</evidence>
<gene>
    <name evidence="1" type="ORF">C427_2425</name>
</gene>
<keyword evidence="2" id="KW-1185">Reference proteome</keyword>